<reference evidence="1 2" key="1">
    <citation type="journal article" date="2019" name="Environ. Microbiol.">
        <title>Genomics insights into ecotype formation of ammonia-oxidizing archaea in the deep ocean.</title>
        <authorList>
            <person name="Wang Y."/>
            <person name="Huang J.M."/>
            <person name="Cui G.J."/>
            <person name="Nunoura T."/>
            <person name="Takaki Y."/>
            <person name="Li W.L."/>
            <person name="Li J."/>
            <person name="Gao Z.M."/>
            <person name="Takai K."/>
            <person name="Zhang A.Q."/>
            <person name="Stepanauskas R."/>
        </authorList>
    </citation>
    <scope>NUCLEOTIDE SEQUENCE [LARGE SCALE GENOMIC DNA]</scope>
    <source>
        <strain evidence="1 2">L15a</strain>
    </source>
</reference>
<name>A0A7K4MWR7_9ARCH</name>
<proteinExistence type="predicted"/>
<comment type="caution">
    <text evidence="1">The sequence shown here is derived from an EMBL/GenBank/DDBJ whole genome shotgun (WGS) entry which is preliminary data.</text>
</comment>
<protein>
    <recommendedName>
        <fullName evidence="3">Asparagine synthase</fullName>
    </recommendedName>
</protein>
<accession>A0A7K4MWR7</accession>
<evidence type="ECO:0000313" key="2">
    <source>
        <dbReference type="Proteomes" id="UP000575480"/>
    </source>
</evidence>
<organism evidence="1 2">
    <name type="scientific">Marine Group I thaumarchaeote</name>
    <dbReference type="NCBI Taxonomy" id="2511932"/>
    <lineage>
        <taxon>Archaea</taxon>
        <taxon>Nitrososphaerota</taxon>
        <taxon>Marine Group I</taxon>
    </lineage>
</organism>
<dbReference type="Gene3D" id="3.40.50.620">
    <property type="entry name" value="HUPs"/>
    <property type="match status" value="1"/>
</dbReference>
<dbReference type="Proteomes" id="UP000575480">
    <property type="component" value="Unassembled WGS sequence"/>
</dbReference>
<dbReference type="AlphaFoldDB" id="A0A7K4MWR7"/>
<sequence>MGWTFKPTIVPTNNLVKDWRKLVKLECKKKTHFECVFPFLYVYPKITEEYVLTGWGADGYFGVSKKAQMRYGSKKGNKKYKEYFKKNPKNIKTFNEARDIYFLPDNSAGLKWHNKVVEMYNKKHITPYLHSTVKDYFYQFNWKELNIPEQKHHIRTVFPELTKFLKIRQHTNLHLGAGIDKLFETLLDNKKINFNGRKRMMDVSRDWYKKENTKPTNVLFTAFHFVINFIRGHQ</sequence>
<dbReference type="InterPro" id="IPR014729">
    <property type="entry name" value="Rossmann-like_a/b/a_fold"/>
</dbReference>
<evidence type="ECO:0000313" key="1">
    <source>
        <dbReference type="EMBL" id="NWJ57818.1"/>
    </source>
</evidence>
<dbReference type="EMBL" id="JACATH010000016">
    <property type="protein sequence ID" value="NWJ57818.1"/>
    <property type="molecule type" value="Genomic_DNA"/>
</dbReference>
<evidence type="ECO:0008006" key="3">
    <source>
        <dbReference type="Google" id="ProtNLM"/>
    </source>
</evidence>
<gene>
    <name evidence="1" type="ORF">HX858_08775</name>
</gene>